<organism evidence="2 3">
    <name type="scientific">Sphagnum jensenii</name>
    <dbReference type="NCBI Taxonomy" id="128206"/>
    <lineage>
        <taxon>Eukaryota</taxon>
        <taxon>Viridiplantae</taxon>
        <taxon>Streptophyta</taxon>
        <taxon>Embryophyta</taxon>
        <taxon>Bryophyta</taxon>
        <taxon>Sphagnophytina</taxon>
        <taxon>Sphagnopsida</taxon>
        <taxon>Sphagnales</taxon>
        <taxon>Sphagnaceae</taxon>
        <taxon>Sphagnum</taxon>
    </lineage>
</organism>
<sequence>MAATHRLEATTLSSIDGVSFTALSGHQSFSSSLEKSINVRDGPNEGRVMLLGGGKPSAASQNGELQPMTTAVLLDLVSVIDLKPYQLDLHRVVNAAAGTPINDPQSRPLKACGVEELKRVRQCLFENEKQARLRIKHLSEAMAKLNKIQNMLQTRKRSRPESSTQEQASLAVASSGHMTTTTHGKVSSSAVPNHVSTLDIISGASRAGDKNKNGTNPNKRVRTSIADVRLEGHRSHLSVQQSSSIIQEREWDVPRPSSSLALQVEDKESMPLGTNQGGEKVKLKGRRSSVKSEVSPVVAVANGTSDVEHDHKWTAQHQRLSLDSSRSQPSEGHGYRSGPVHGVTSIYKAEISAQANSLSMRGLSKGDSDGVTPGGERGDHSTFSERERNTLKNEVRASSQEEAHPTSFPIVTKAKSARAPRSSSVSGSNPSGFLSRTSPLPEVQDRTSIETTTTKVELSSGPSHRKRPAPSRSSSPPVAQWGIQRPQKARVARRPNLNPPVGILIPSRDEVNGADENAMGMLEGKGSSSTLTGPRATTPVAIGASSLAHRINVSSSQSLLQTKADVEESVSVGPLERDDSDKNVEKAKEKDKKVVPELGGTKMVTSSQKSGCVLSSTNKSHAVLKEEGVQGDGVRRQGRTGRGSVTARVTTTPAIAPPTEMCDVVPVNAKQLRSLRATSDTKPNRPPGRPPLKKENIDRKPATRQWQELSGEFDDDREELVRAIQSAVNFSAKACSVGFWKEVEPYFAYLTSADIWYLHQQTRELEIDNTALQVPSNGDQLLKVEMIQSSDTPAVSPNPELVCNKSMGRVNGSNGSDGGSTAGKLQRDEKAGCIISGRQGFNVGFLDKFSLSQRLMSAFINVLDIEKGDELRTSSEEACRDESFRQSHLQDSELSRLHPGGQSGNMDFDGGESDCLGSECWSQGMKERGHREAVAGLNGHANKRIGLMRVKGDDPGDGDNILVNPEGEYCADKANNEHFLFSKECNQGSVNALEMTAWELQYYQMSLDDRLMLELQSIGVLPLQWPNLPQQEDDEICGELMKLQFKLKEQVCTNIEQITCLERAVQTVKGSEERAREYLAMNKLVERAYTRRMISRCSKGPPVKGARSAALAFAKRVISKVRSFEAGHSCIVDLTLRDLLFCVPCKTIEASIDKAQQIINSEEAPVLPSVNSPALNPAIGAQWAGQKVERDSVEDNMSPRAPTKHITTKDEVWPIRAKKREALLEAVSGWGINCQSGDTKGKHGEWDRDGKGGSVRDGNNTNIPCSESSRLGNVNKGERKTKMKSRQKNRPLLKPVNGLFAKSLTEERVSSDRAVLEQISAPKLVSFVDESIPRMPVAEELGLGMMNVDGIVDISQLPLPGMDEMTVADMGPQVQDDIGSWFDFDDPLQPSDELVMGLDVPMDDLSDLGMMM</sequence>
<dbReference type="PANTHER" id="PTHR31115">
    <property type="entry name" value="OS05G0107300 PROTEIN"/>
    <property type="match status" value="1"/>
</dbReference>
<feature type="region of interest" description="Disordered" evidence="1">
    <location>
        <begin position="556"/>
        <end position="591"/>
    </location>
</feature>
<evidence type="ECO:0000313" key="3">
    <source>
        <dbReference type="Proteomes" id="UP001497444"/>
    </source>
</evidence>
<feature type="compositionally biased region" description="Basic residues" evidence="1">
    <location>
        <begin position="1279"/>
        <end position="1291"/>
    </location>
</feature>
<feature type="compositionally biased region" description="Basic and acidic residues" evidence="1">
    <location>
        <begin position="1239"/>
        <end position="1251"/>
    </location>
</feature>
<feature type="region of interest" description="Disordered" evidence="1">
    <location>
        <begin position="674"/>
        <end position="703"/>
    </location>
</feature>
<feature type="compositionally biased region" description="Polar residues" evidence="1">
    <location>
        <begin position="315"/>
        <end position="330"/>
    </location>
</feature>
<dbReference type="InterPro" id="IPR019340">
    <property type="entry name" value="Histone_AcTrfase_su3"/>
</dbReference>
<feature type="compositionally biased region" description="Polar residues" evidence="1">
    <location>
        <begin position="176"/>
        <end position="196"/>
    </location>
</feature>
<proteinExistence type="predicted"/>
<gene>
    <name evidence="2" type="ORF">CSSPJE1EN1_LOCUS3497</name>
</gene>
<dbReference type="Pfam" id="PF10198">
    <property type="entry name" value="Ada3"/>
    <property type="match status" value="1"/>
</dbReference>
<feature type="compositionally biased region" description="Low complexity" evidence="1">
    <location>
        <begin position="417"/>
        <end position="432"/>
    </location>
</feature>
<feature type="region of interest" description="Disordered" evidence="1">
    <location>
        <begin position="874"/>
        <end position="909"/>
    </location>
</feature>
<dbReference type="Proteomes" id="UP001497444">
    <property type="component" value="Chromosome 11"/>
</dbReference>
<feature type="region of interest" description="Disordered" evidence="1">
    <location>
        <begin position="360"/>
        <end position="509"/>
    </location>
</feature>
<feature type="region of interest" description="Disordered" evidence="1">
    <location>
        <begin position="302"/>
        <end position="341"/>
    </location>
</feature>
<dbReference type="PANTHER" id="PTHR31115:SF3">
    <property type="entry name" value="EXPRESSED PROTEIN"/>
    <property type="match status" value="1"/>
</dbReference>
<feature type="region of interest" description="Disordered" evidence="1">
    <location>
        <begin position="1235"/>
        <end position="1291"/>
    </location>
</feature>
<feature type="compositionally biased region" description="Polar residues" evidence="1">
    <location>
        <begin position="449"/>
        <end position="461"/>
    </location>
</feature>
<name>A0ABP0VU55_9BRYO</name>
<feature type="compositionally biased region" description="Basic and acidic residues" evidence="1">
    <location>
        <begin position="692"/>
        <end position="701"/>
    </location>
</feature>
<evidence type="ECO:0000256" key="1">
    <source>
        <dbReference type="SAM" id="MobiDB-lite"/>
    </source>
</evidence>
<reference evidence="2" key="1">
    <citation type="submission" date="2024-02" db="EMBL/GenBank/DDBJ databases">
        <authorList>
            <consortium name="ELIXIR-Norway"/>
            <consortium name="Elixir Norway"/>
        </authorList>
    </citation>
    <scope>NUCLEOTIDE SEQUENCE</scope>
</reference>
<feature type="compositionally biased region" description="Basic and acidic residues" evidence="1">
    <location>
        <begin position="575"/>
        <end position="591"/>
    </location>
</feature>
<dbReference type="EMBL" id="OZ020106">
    <property type="protein sequence ID" value="CAK9258019.1"/>
    <property type="molecule type" value="Genomic_DNA"/>
</dbReference>
<keyword evidence="3" id="KW-1185">Reference proteome</keyword>
<feature type="compositionally biased region" description="Basic and acidic residues" evidence="1">
    <location>
        <begin position="376"/>
        <end position="404"/>
    </location>
</feature>
<feature type="compositionally biased region" description="Basic and acidic residues" evidence="1">
    <location>
        <begin position="874"/>
        <end position="896"/>
    </location>
</feature>
<accession>A0ABP0VU55</accession>
<feature type="region of interest" description="Disordered" evidence="1">
    <location>
        <begin position="153"/>
        <end position="222"/>
    </location>
</feature>
<evidence type="ECO:0000313" key="2">
    <source>
        <dbReference type="EMBL" id="CAK9258019.1"/>
    </source>
</evidence>
<protein>
    <submittedName>
        <fullName evidence="2">Uncharacterized protein</fullName>
    </submittedName>
</protein>
<feature type="compositionally biased region" description="Polar residues" evidence="1">
    <location>
        <begin position="1257"/>
        <end position="1272"/>
    </location>
</feature>